<dbReference type="Proteomes" id="UP000195755">
    <property type="component" value="Chromosome"/>
</dbReference>
<dbReference type="Gene3D" id="3.40.50.150">
    <property type="entry name" value="Vaccinia Virus protein VP39"/>
    <property type="match status" value="1"/>
</dbReference>
<dbReference type="GO" id="GO:0008757">
    <property type="term" value="F:S-adenosylmethionine-dependent methyltransferase activity"/>
    <property type="evidence" value="ECO:0007669"/>
    <property type="project" value="InterPro"/>
</dbReference>
<evidence type="ECO:0000313" key="3">
    <source>
        <dbReference type="Proteomes" id="UP000195755"/>
    </source>
</evidence>
<name>A0A1Z2KV72_9ACTN</name>
<dbReference type="InterPro" id="IPR013216">
    <property type="entry name" value="Methyltransf_11"/>
</dbReference>
<dbReference type="PANTHER" id="PTHR43591">
    <property type="entry name" value="METHYLTRANSFERASE"/>
    <property type="match status" value="1"/>
</dbReference>
<dbReference type="CDD" id="cd02440">
    <property type="entry name" value="AdoMet_MTases"/>
    <property type="match status" value="1"/>
</dbReference>
<evidence type="ECO:0000313" key="2">
    <source>
        <dbReference type="EMBL" id="ARZ65957.1"/>
    </source>
</evidence>
<gene>
    <name evidence="2" type="ORF">SMD11_0291</name>
</gene>
<dbReference type="Pfam" id="PF08241">
    <property type="entry name" value="Methyltransf_11"/>
    <property type="match status" value="1"/>
</dbReference>
<dbReference type="PANTHER" id="PTHR43591:SF24">
    <property type="entry name" value="2-METHOXY-6-POLYPRENYL-1,4-BENZOQUINOL METHYLASE, MITOCHONDRIAL"/>
    <property type="match status" value="1"/>
</dbReference>
<dbReference type="AlphaFoldDB" id="A0A1Z2KV72"/>
<evidence type="ECO:0000259" key="1">
    <source>
        <dbReference type="Pfam" id="PF08241"/>
    </source>
</evidence>
<proteinExistence type="predicted"/>
<organism evidence="2 3">
    <name type="scientific">Streptomyces albireticuli</name>
    <dbReference type="NCBI Taxonomy" id="1940"/>
    <lineage>
        <taxon>Bacteria</taxon>
        <taxon>Bacillati</taxon>
        <taxon>Actinomycetota</taxon>
        <taxon>Actinomycetes</taxon>
        <taxon>Kitasatosporales</taxon>
        <taxon>Streptomycetaceae</taxon>
        <taxon>Streptomyces</taxon>
    </lineage>
</organism>
<dbReference type="SUPFAM" id="SSF53335">
    <property type="entry name" value="S-adenosyl-L-methionine-dependent methyltransferases"/>
    <property type="match status" value="1"/>
</dbReference>
<reference evidence="2 3" key="1">
    <citation type="submission" date="2017-06" db="EMBL/GenBank/DDBJ databases">
        <title>Streptomyces albireticuli Genome sequencing and assembly.</title>
        <authorList>
            <person name="Wang Y."/>
            <person name="Du B."/>
            <person name="Ding Y."/>
            <person name="Liu H."/>
            <person name="Hou Q."/>
            <person name="Liu K."/>
            <person name="Yao L."/>
            <person name="Wang C."/>
        </authorList>
    </citation>
    <scope>NUCLEOTIDE SEQUENCE [LARGE SCALE GENOMIC DNA]</scope>
    <source>
        <strain evidence="2 3">MDJK11</strain>
    </source>
</reference>
<dbReference type="OrthoDB" id="65624at2"/>
<dbReference type="InterPro" id="IPR029063">
    <property type="entry name" value="SAM-dependent_MTases_sf"/>
</dbReference>
<dbReference type="RefSeq" id="WP_159395176.1">
    <property type="nucleotide sequence ID" value="NZ_CP021744.1"/>
</dbReference>
<accession>A0A1Z2KV72</accession>
<feature type="domain" description="Methyltransferase type 11" evidence="1">
    <location>
        <begin position="42"/>
        <end position="137"/>
    </location>
</feature>
<dbReference type="KEGG" id="salj:SMD11_0291"/>
<protein>
    <recommendedName>
        <fullName evidence="1">Methyltransferase type 11 domain-containing protein</fullName>
    </recommendedName>
</protein>
<sequence>MPRTPAFCYAFISHRLIRAALGDSPSHDVRWITPAPGTRCAEIGSGGGFYTSALAAHLGPGSLLVALDPAAHDPRARRGTGPGATTVHVAGDGLALPFASASLDALLYSYSLEEMPDQRAALAEAERVLRPGGQLVLFLWRPLMPRRRRTSALTALRARGEGLVPVRAHRGFQNLRLAYRKR</sequence>
<dbReference type="EMBL" id="CP021744">
    <property type="protein sequence ID" value="ARZ65957.1"/>
    <property type="molecule type" value="Genomic_DNA"/>
</dbReference>